<dbReference type="AlphaFoldDB" id="A0A941JV07"/>
<protein>
    <submittedName>
        <fullName evidence="2">Uncharacterized protein</fullName>
    </submittedName>
</protein>
<feature type="transmembrane region" description="Helical" evidence="1">
    <location>
        <begin position="56"/>
        <end position="83"/>
    </location>
</feature>
<feature type="transmembrane region" description="Helical" evidence="1">
    <location>
        <begin position="7"/>
        <end position="27"/>
    </location>
</feature>
<feature type="transmembrane region" description="Helical" evidence="1">
    <location>
        <begin position="95"/>
        <end position="128"/>
    </location>
</feature>
<dbReference type="EMBL" id="JADQBC010000050">
    <property type="protein sequence ID" value="MBR8827995.1"/>
    <property type="molecule type" value="Genomic_DNA"/>
</dbReference>
<name>A0A941JV07_9CHRO</name>
<keyword evidence="1" id="KW-1133">Transmembrane helix</keyword>
<evidence type="ECO:0000313" key="3">
    <source>
        <dbReference type="Proteomes" id="UP000767446"/>
    </source>
</evidence>
<reference evidence="2" key="1">
    <citation type="submission" date="2021-02" db="EMBL/GenBank/DDBJ databases">
        <title>Metagenome analyses of Stigonema ocellatum DSM 106950, Chlorogloea purpurea SAG 13.99 and Gomphosphaeria aponina DSM 107014.</title>
        <authorList>
            <person name="Marter P."/>
            <person name="Huang S."/>
        </authorList>
    </citation>
    <scope>NUCLEOTIDE SEQUENCE</scope>
    <source>
        <strain evidence="2">JP213</strain>
    </source>
</reference>
<comment type="caution">
    <text evidence="2">The sequence shown here is derived from an EMBL/GenBank/DDBJ whole genome shotgun (WGS) entry which is preliminary data.</text>
</comment>
<keyword evidence="1" id="KW-0812">Transmembrane</keyword>
<sequence>MESQIKTIPWISLILLFLTYCVFGWILSQSNADLTIWVLEQGEALGWELQAEMISVIIQILETVLILTLTIALTTPGALLTFFFGSWLDSDVKGFMSVLIWTFAFVLMVCWLKYFIRLLVILAAVILARLELQLAGYQDWQISTILAVICLTGFGIGLFTFALG</sequence>
<keyword evidence="1" id="KW-0472">Membrane</keyword>
<accession>A0A941JV07</accession>
<proteinExistence type="predicted"/>
<gene>
    <name evidence="2" type="ORF">DSM107014_08860</name>
</gene>
<evidence type="ECO:0000313" key="2">
    <source>
        <dbReference type="EMBL" id="MBR8827995.1"/>
    </source>
</evidence>
<feature type="transmembrane region" description="Helical" evidence="1">
    <location>
        <begin position="140"/>
        <end position="163"/>
    </location>
</feature>
<organism evidence="2 3">
    <name type="scientific">Gomphosphaeria aponina SAG 52.96 = DSM 107014</name>
    <dbReference type="NCBI Taxonomy" id="1521640"/>
    <lineage>
        <taxon>Bacteria</taxon>
        <taxon>Bacillati</taxon>
        <taxon>Cyanobacteriota</taxon>
        <taxon>Cyanophyceae</taxon>
        <taxon>Oscillatoriophycideae</taxon>
        <taxon>Chroococcales</taxon>
        <taxon>Gomphosphaeriaceae</taxon>
        <taxon>Gomphosphaeria</taxon>
    </lineage>
</organism>
<dbReference type="Proteomes" id="UP000767446">
    <property type="component" value="Unassembled WGS sequence"/>
</dbReference>
<evidence type="ECO:0000256" key="1">
    <source>
        <dbReference type="SAM" id="Phobius"/>
    </source>
</evidence>